<proteinExistence type="inferred from homology"/>
<feature type="repeat" description="PPR" evidence="3">
    <location>
        <begin position="260"/>
        <end position="294"/>
    </location>
</feature>
<evidence type="ECO:0000256" key="2">
    <source>
        <dbReference type="ARBA" id="ARBA00022737"/>
    </source>
</evidence>
<dbReference type="InterPro" id="IPR011990">
    <property type="entry name" value="TPR-like_helical_dom_sf"/>
</dbReference>
<dbReference type="PROSITE" id="PS51375">
    <property type="entry name" value="PPR"/>
    <property type="match status" value="7"/>
</dbReference>
<keyword evidence="4" id="KW-0812">Transmembrane</keyword>
<keyword evidence="4" id="KW-1133">Transmembrane helix</keyword>
<keyword evidence="2" id="KW-0677">Repeat</keyword>
<name>A0AA39DQA7_VITRO</name>
<keyword evidence="6" id="KW-1185">Reference proteome</keyword>
<dbReference type="EMBL" id="JARBHA010000009">
    <property type="protein sequence ID" value="KAJ9693221.1"/>
    <property type="molecule type" value="Genomic_DNA"/>
</dbReference>
<dbReference type="PANTHER" id="PTHR47447:SF17">
    <property type="entry name" value="OS12G0638900 PROTEIN"/>
    <property type="match status" value="1"/>
</dbReference>
<evidence type="ECO:0000256" key="3">
    <source>
        <dbReference type="PROSITE-ProRule" id="PRU00708"/>
    </source>
</evidence>
<comment type="caution">
    <text evidence="5">The sequence shown here is derived from an EMBL/GenBank/DDBJ whole genome shotgun (WGS) entry which is preliminary data.</text>
</comment>
<sequence>MVRKWRLFLKTPFYFFNPKTPSLTPLFSLSNHPQNPKFTRENHNFPEKKPGLVLTDQLLESTLLNCPSDLIALSFFLWCAKQPNFFHHRRAFDHMVDVVARLTRKSGTIRGVMDELGSVGCVVKAQTFLLLLRICWRGKLYGLVFDVYEEMIAFGYVPNAFVCNVIIDVLFKIKRGEVALRFLKETRISNFLTFSIALCNLCRLNDLVGVGDVLRMMLREGYCPTVEIFSMVLNCFCKVGRFAEAFQVLGLMATLGIPISVTVWSILIDGYRRIGKIGRAGNLLEKMVETGCSPNVVTYTTLIKGFMESGMVSRALDVLRIMETKGCAYDLVLYNVLIDCLSKAGRYDDALGIFFSLPKRKMVPDSYTFSSILSAICLSQRFSLLPKLFSSGLVVHTDVVVCNSLLSYFCKAGFPSLAVEFYNDMLDRGFMIDQYSFVGLLTGLCGSGRVDEAVNVYSGILVNYSDLDAHIHTVIIGGLIKAGKFHRAVRLFKKAMVERYALDAVSYTVAIYGLLKGGRTGEACTLYSQMREAGLAPNAHTYNIILSCFCKERDMEMVKQTIQEMIAASVELECDTLIRITNFLFKSKFSHSVFNLLIEMWGAGLMPNKAIDALLLNGLSCGVKINDMNLTLLEAKLEDTLLLDTSGSDDLSDVAALAG</sequence>
<dbReference type="Gene3D" id="1.25.40.10">
    <property type="entry name" value="Tetratricopeptide repeat domain"/>
    <property type="match status" value="5"/>
</dbReference>
<feature type="repeat" description="PPR" evidence="3">
    <location>
        <begin position="295"/>
        <end position="329"/>
    </location>
</feature>
<keyword evidence="4" id="KW-0472">Membrane</keyword>
<evidence type="ECO:0008006" key="7">
    <source>
        <dbReference type="Google" id="ProtNLM"/>
    </source>
</evidence>
<evidence type="ECO:0000313" key="5">
    <source>
        <dbReference type="EMBL" id="KAJ9693221.1"/>
    </source>
</evidence>
<dbReference type="Pfam" id="PF12854">
    <property type="entry name" value="PPR_1"/>
    <property type="match status" value="1"/>
</dbReference>
<dbReference type="AlphaFoldDB" id="A0AA39DQA7"/>
<feature type="transmembrane region" description="Helical" evidence="4">
    <location>
        <begin position="248"/>
        <end position="267"/>
    </location>
</feature>
<evidence type="ECO:0000256" key="4">
    <source>
        <dbReference type="SAM" id="Phobius"/>
    </source>
</evidence>
<dbReference type="PANTHER" id="PTHR47447">
    <property type="entry name" value="OS03G0856100 PROTEIN"/>
    <property type="match status" value="1"/>
</dbReference>
<organism evidence="5 6">
    <name type="scientific">Vitis rotundifolia</name>
    <name type="common">Muscadine grape</name>
    <dbReference type="NCBI Taxonomy" id="103349"/>
    <lineage>
        <taxon>Eukaryota</taxon>
        <taxon>Viridiplantae</taxon>
        <taxon>Streptophyta</taxon>
        <taxon>Embryophyta</taxon>
        <taxon>Tracheophyta</taxon>
        <taxon>Spermatophyta</taxon>
        <taxon>Magnoliopsida</taxon>
        <taxon>eudicotyledons</taxon>
        <taxon>Gunneridae</taxon>
        <taxon>Pentapetalae</taxon>
        <taxon>rosids</taxon>
        <taxon>Vitales</taxon>
        <taxon>Vitaceae</taxon>
        <taxon>Viteae</taxon>
        <taxon>Vitis</taxon>
    </lineage>
</organism>
<protein>
    <recommendedName>
        <fullName evidence="7">Pentatricopeptide repeat-containing protein At1g16830</fullName>
    </recommendedName>
</protein>
<feature type="repeat" description="PPR" evidence="3">
    <location>
        <begin position="225"/>
        <end position="259"/>
    </location>
</feature>
<gene>
    <name evidence="5" type="ORF">PVL29_012107</name>
</gene>
<dbReference type="Pfam" id="PF01535">
    <property type="entry name" value="PPR"/>
    <property type="match status" value="1"/>
</dbReference>
<evidence type="ECO:0000256" key="1">
    <source>
        <dbReference type="ARBA" id="ARBA00007626"/>
    </source>
</evidence>
<feature type="repeat" description="PPR" evidence="3">
    <location>
        <begin position="538"/>
        <end position="572"/>
    </location>
</feature>
<feature type="repeat" description="PPR" evidence="3">
    <location>
        <begin position="330"/>
        <end position="364"/>
    </location>
</feature>
<feature type="repeat" description="PPR" evidence="3">
    <location>
        <begin position="503"/>
        <end position="537"/>
    </location>
</feature>
<dbReference type="NCBIfam" id="TIGR00756">
    <property type="entry name" value="PPR"/>
    <property type="match status" value="7"/>
</dbReference>
<reference evidence="5 6" key="1">
    <citation type="journal article" date="2023" name="BMC Biotechnol.">
        <title>Vitis rotundifolia cv Carlos genome sequencing.</title>
        <authorList>
            <person name="Huff M."/>
            <person name="Hulse-Kemp A."/>
            <person name="Scheffler B."/>
            <person name="Youngblood R."/>
            <person name="Simpson S."/>
            <person name="Babiker E."/>
            <person name="Staton M."/>
        </authorList>
    </citation>
    <scope>NUCLEOTIDE SEQUENCE [LARGE SCALE GENOMIC DNA]</scope>
    <source>
        <tissue evidence="5">Leaf</tissue>
    </source>
</reference>
<accession>A0AA39DQA7</accession>
<feature type="repeat" description="PPR" evidence="3">
    <location>
        <begin position="398"/>
        <end position="432"/>
    </location>
</feature>
<evidence type="ECO:0000313" key="6">
    <source>
        <dbReference type="Proteomes" id="UP001168098"/>
    </source>
</evidence>
<dbReference type="Proteomes" id="UP001168098">
    <property type="component" value="Unassembled WGS sequence"/>
</dbReference>
<dbReference type="InterPro" id="IPR002885">
    <property type="entry name" value="PPR_rpt"/>
</dbReference>
<comment type="similarity">
    <text evidence="1">Belongs to the PPR family. P subfamily.</text>
</comment>
<dbReference type="Pfam" id="PF13041">
    <property type="entry name" value="PPR_2"/>
    <property type="match status" value="4"/>
</dbReference>